<sequence length="97" mass="10416">MNYVQAGSHLNGSTGSVSSRIIAASKQSAASAAEPKPPSLYNKPRLYHAEAFIRSRRSASVRRLRIIAGDCLPIFLSTTALDTRLGTWDGLTAKALE</sequence>
<evidence type="ECO:0000313" key="1">
    <source>
        <dbReference type="EMBL" id="KAG5587291.1"/>
    </source>
</evidence>
<protein>
    <submittedName>
        <fullName evidence="1">Uncharacterized protein</fullName>
    </submittedName>
</protein>
<comment type="caution">
    <text evidence="1">The sequence shown here is derived from an EMBL/GenBank/DDBJ whole genome shotgun (WGS) entry which is preliminary data.</text>
</comment>
<dbReference type="EMBL" id="JACXVP010000009">
    <property type="protein sequence ID" value="KAG5587291.1"/>
    <property type="molecule type" value="Genomic_DNA"/>
</dbReference>
<name>A0A9J5XFZ5_SOLCO</name>
<evidence type="ECO:0000313" key="2">
    <source>
        <dbReference type="Proteomes" id="UP000824120"/>
    </source>
</evidence>
<gene>
    <name evidence="1" type="ORF">H5410_047725</name>
</gene>
<keyword evidence="2" id="KW-1185">Reference proteome</keyword>
<accession>A0A9J5XFZ5</accession>
<organism evidence="1 2">
    <name type="scientific">Solanum commersonii</name>
    <name type="common">Commerson's wild potato</name>
    <name type="synonym">Commerson's nightshade</name>
    <dbReference type="NCBI Taxonomy" id="4109"/>
    <lineage>
        <taxon>Eukaryota</taxon>
        <taxon>Viridiplantae</taxon>
        <taxon>Streptophyta</taxon>
        <taxon>Embryophyta</taxon>
        <taxon>Tracheophyta</taxon>
        <taxon>Spermatophyta</taxon>
        <taxon>Magnoliopsida</taxon>
        <taxon>eudicotyledons</taxon>
        <taxon>Gunneridae</taxon>
        <taxon>Pentapetalae</taxon>
        <taxon>asterids</taxon>
        <taxon>lamiids</taxon>
        <taxon>Solanales</taxon>
        <taxon>Solanaceae</taxon>
        <taxon>Solanoideae</taxon>
        <taxon>Solaneae</taxon>
        <taxon>Solanum</taxon>
    </lineage>
</organism>
<reference evidence="1 2" key="1">
    <citation type="submission" date="2020-09" db="EMBL/GenBank/DDBJ databases">
        <title>De no assembly of potato wild relative species, Solanum commersonii.</title>
        <authorList>
            <person name="Cho K."/>
        </authorList>
    </citation>
    <scope>NUCLEOTIDE SEQUENCE [LARGE SCALE GENOMIC DNA]</scope>
    <source>
        <strain evidence="1">LZ3.2</strain>
        <tissue evidence="1">Leaf</tissue>
    </source>
</reference>
<dbReference type="AlphaFoldDB" id="A0A9J5XFZ5"/>
<dbReference type="Proteomes" id="UP000824120">
    <property type="component" value="Chromosome 9"/>
</dbReference>
<proteinExistence type="predicted"/>